<dbReference type="Proteomes" id="UP000587477">
    <property type="component" value="Chromosome"/>
</dbReference>
<dbReference type="Pfam" id="PF07963">
    <property type="entry name" value="N_methyl"/>
    <property type="match status" value="1"/>
</dbReference>
<keyword evidence="2" id="KW-0178">Competence</keyword>
<dbReference type="AlphaFoldDB" id="A0A172XK96"/>
<organism evidence="4 5">
    <name type="scientific">Bacillus velezensis</name>
    <dbReference type="NCBI Taxonomy" id="492670"/>
    <lineage>
        <taxon>Bacteria</taxon>
        <taxon>Bacillati</taxon>
        <taxon>Bacillota</taxon>
        <taxon>Bacilli</taxon>
        <taxon>Bacillales</taxon>
        <taxon>Bacillaceae</taxon>
        <taxon>Bacillus</taxon>
        <taxon>Bacillus amyloliquefaciens group</taxon>
    </lineage>
</organism>
<evidence type="ECO:0000256" key="2">
    <source>
        <dbReference type="ARBA" id="ARBA00023287"/>
    </source>
</evidence>
<dbReference type="GO" id="GO:0030420">
    <property type="term" value="P:establishment of competence for transformation"/>
    <property type="evidence" value="ECO:0007669"/>
    <property type="project" value="UniProtKB-KW"/>
</dbReference>
<dbReference type="NCBIfam" id="NF040982">
    <property type="entry name" value="ComGD"/>
    <property type="match status" value="1"/>
</dbReference>
<evidence type="ECO:0000256" key="3">
    <source>
        <dbReference type="SAM" id="Phobius"/>
    </source>
</evidence>
<keyword evidence="3" id="KW-0812">Transmembrane</keyword>
<feature type="transmembrane region" description="Helical" evidence="3">
    <location>
        <begin position="12"/>
        <end position="31"/>
    </location>
</feature>
<dbReference type="InterPro" id="IPR012902">
    <property type="entry name" value="N_methyl_site"/>
</dbReference>
<dbReference type="InterPro" id="IPR016785">
    <property type="entry name" value="ComGD"/>
</dbReference>
<dbReference type="RefSeq" id="WP_007612572.1">
    <property type="nucleotide sequence ID" value="NZ_AP024603.1"/>
</dbReference>
<dbReference type="EMBL" id="CP063687">
    <property type="protein sequence ID" value="QOY28326.1"/>
    <property type="molecule type" value="Genomic_DNA"/>
</dbReference>
<dbReference type="PIRSF" id="PIRSF021292">
    <property type="entry name" value="Competence_ComGD"/>
    <property type="match status" value="1"/>
</dbReference>
<dbReference type="NCBIfam" id="TIGR02532">
    <property type="entry name" value="IV_pilin_GFxxxE"/>
    <property type="match status" value="1"/>
</dbReference>
<comment type="subcellular location">
    <subcellularLocation>
        <location evidence="1">Cell surface</location>
    </subcellularLocation>
</comment>
<keyword evidence="3" id="KW-1133">Transmembrane helix</keyword>
<evidence type="ECO:0000256" key="1">
    <source>
        <dbReference type="ARBA" id="ARBA00004241"/>
    </source>
</evidence>
<accession>A0A172XK96</accession>
<dbReference type="KEGG" id="bmp:NG74_02409"/>
<reference evidence="5" key="1">
    <citation type="submission" date="2020-10" db="EMBL/GenBank/DDBJ databases">
        <title>Complete genome sequence of Bacillus velezensis NST6.</title>
        <authorList>
            <person name="Choi J."/>
        </authorList>
    </citation>
    <scope>NUCLEOTIDE SEQUENCE [LARGE SCALE GENOMIC DNA]</scope>
    <source>
        <strain evidence="5">NST6</strain>
    </source>
</reference>
<dbReference type="GO" id="GO:0009986">
    <property type="term" value="C:cell surface"/>
    <property type="evidence" value="ECO:0007669"/>
    <property type="project" value="UniProtKB-SubCell"/>
</dbReference>
<protein>
    <submittedName>
        <fullName evidence="4">Uncharacterized protein</fullName>
    </submittedName>
</protein>
<accession>A0A2D3DRF1</accession>
<name>A0A172XK96_BACVE</name>
<sequence length="145" mass="16255">MNNNRRTENGFTLLESLIVLSLASVLLTVLFTTVPPVCTHLAVRQKTEQLQKDIQLAQETAIAEHKRTKITFLPKEHKYKLQSGGRIVERSFDSLHITLVTLPESLEFNEKGHPNSGGKIQLKSAGFTYEITVYLGSGNVHAKRK</sequence>
<evidence type="ECO:0000313" key="5">
    <source>
        <dbReference type="Proteomes" id="UP000587477"/>
    </source>
</evidence>
<gene>
    <name evidence="4" type="ORF">BACVE_003367</name>
</gene>
<keyword evidence="3" id="KW-0472">Membrane</keyword>
<dbReference type="STRING" id="1155777.BANAU_2455"/>
<proteinExistence type="predicted"/>
<evidence type="ECO:0000313" key="4">
    <source>
        <dbReference type="EMBL" id="QOY28326.1"/>
    </source>
</evidence>